<dbReference type="SMART" id="SM00260">
    <property type="entry name" value="CheW"/>
    <property type="match status" value="1"/>
</dbReference>
<evidence type="ECO:0000313" key="12">
    <source>
        <dbReference type="Proteomes" id="UP000321899"/>
    </source>
</evidence>
<evidence type="ECO:0000256" key="6">
    <source>
        <dbReference type="PROSITE-ProRule" id="PRU00110"/>
    </source>
</evidence>
<dbReference type="Gene3D" id="1.20.120.160">
    <property type="entry name" value="HPT domain"/>
    <property type="match status" value="1"/>
</dbReference>
<dbReference type="InterPro" id="IPR051315">
    <property type="entry name" value="Bact_Chemotaxis_CheA"/>
</dbReference>
<dbReference type="InterPro" id="IPR036641">
    <property type="entry name" value="HPT_dom_sf"/>
</dbReference>
<dbReference type="Pfam" id="PF01584">
    <property type="entry name" value="CheW"/>
    <property type="match status" value="1"/>
</dbReference>
<accession>A0A5S5ME76</accession>
<dbReference type="CDD" id="cd00088">
    <property type="entry name" value="HPT"/>
    <property type="match status" value="1"/>
</dbReference>
<dbReference type="SMART" id="SM00073">
    <property type="entry name" value="HPT"/>
    <property type="match status" value="1"/>
</dbReference>
<keyword evidence="5" id="KW-0418">Kinase</keyword>
<keyword evidence="4" id="KW-0808">Transferase</keyword>
<evidence type="ECO:0000256" key="3">
    <source>
        <dbReference type="ARBA" id="ARBA00022553"/>
    </source>
</evidence>
<evidence type="ECO:0000259" key="9">
    <source>
        <dbReference type="PROSITE" id="PS50851"/>
    </source>
</evidence>
<organism evidence="11 12">
    <name type="scientific">Desulfobotulus mexicanus</name>
    <dbReference type="NCBI Taxonomy" id="2586642"/>
    <lineage>
        <taxon>Bacteria</taxon>
        <taxon>Pseudomonadati</taxon>
        <taxon>Thermodesulfobacteriota</taxon>
        <taxon>Desulfobacteria</taxon>
        <taxon>Desulfobacterales</taxon>
        <taxon>Desulfobacteraceae</taxon>
        <taxon>Desulfobotulus</taxon>
    </lineage>
</organism>
<gene>
    <name evidence="11" type="ORF">FIM25_12055</name>
</gene>
<dbReference type="AlphaFoldDB" id="A0A5S5ME76"/>
<name>A0A5S5ME76_9BACT</name>
<dbReference type="InterPro" id="IPR037006">
    <property type="entry name" value="CheA-like_homodim_sf"/>
</dbReference>
<comment type="catalytic activity">
    <reaction evidence="1">
        <text>ATP + protein L-histidine = ADP + protein N-phospho-L-histidine.</text>
        <dbReference type="EC" id="2.7.13.3"/>
    </reaction>
</comment>
<dbReference type="PROSITE" id="PS50109">
    <property type="entry name" value="HIS_KIN"/>
    <property type="match status" value="1"/>
</dbReference>
<dbReference type="SUPFAM" id="SSF55874">
    <property type="entry name" value="ATPase domain of HSP90 chaperone/DNA topoisomerase II/histidine kinase"/>
    <property type="match status" value="1"/>
</dbReference>
<evidence type="ECO:0000256" key="4">
    <source>
        <dbReference type="ARBA" id="ARBA00022679"/>
    </source>
</evidence>
<dbReference type="InterPro" id="IPR002545">
    <property type="entry name" value="CheW-lke_dom"/>
</dbReference>
<dbReference type="PROSITE" id="PS50894">
    <property type="entry name" value="HPT"/>
    <property type="match status" value="1"/>
</dbReference>
<evidence type="ECO:0000313" key="11">
    <source>
        <dbReference type="EMBL" id="TYT74014.1"/>
    </source>
</evidence>
<evidence type="ECO:0000256" key="1">
    <source>
        <dbReference type="ARBA" id="ARBA00000085"/>
    </source>
</evidence>
<dbReference type="PANTHER" id="PTHR43395">
    <property type="entry name" value="SENSOR HISTIDINE KINASE CHEA"/>
    <property type="match status" value="1"/>
</dbReference>
<dbReference type="Gene3D" id="1.10.287.560">
    <property type="entry name" value="Histidine kinase CheA-like, homodimeric domain"/>
    <property type="match status" value="1"/>
</dbReference>
<feature type="region of interest" description="Disordered" evidence="7">
    <location>
        <begin position="271"/>
        <end position="319"/>
    </location>
</feature>
<evidence type="ECO:0000256" key="7">
    <source>
        <dbReference type="SAM" id="MobiDB-lite"/>
    </source>
</evidence>
<feature type="domain" description="Histidine kinase" evidence="8">
    <location>
        <begin position="314"/>
        <end position="570"/>
    </location>
</feature>
<sequence>MSFSEMGIDPELHAEFIDEALDGMAQISDLFVRLEADPDNQEIMGAIFRPIHSIKGNAAFFGLMQTKVLAHELETLLDRIRKGGVAVTSGITDILLRGSDALISMLQRSRQNEKEVQDAIAFENLVNAVNHAAEGEEASESILWRKLMEQLGANTAAMETARQLAGFSTAGRAVLDNNPTEDKGSFGTDSKAPAFAHEIRTILENTGDEPDAKKLTELFTDCLNAASNEESKEYAKKALGEIPMLDASIGLGDEISRESLLGHLADMDASGAWSHSSEEEIEEKAENGTETPEAPSEEQDEKEPEVSSPAASNTSGKTMRIPEERIDAFLSYVGDLVTLGEMYRHLQSRITSIPSAHGAAMELRRTNESFGNLSMALQNSIMAIRKVPMKSLLQRCPRMVRDIATPSGKIIETQILGNDILVDKSLIDTFEAPLSHMVRNAADHGIEAPEERLAKGKPEKGHILIEASEAGEDVILKVKDDGRGLNLDALRIKALELGFISPDEKLSEEALVSLLFRSGVSTAEEVTDISGRGVGMDVVKTSIEQMGGRIAVETAKDKGSVFEIRLPKTVNTQILTGFIVVMEKTRYIFPMESIVRCFAPEEGEIVTIPKKGRCVQDKGDWIRVRRLTECFQPHKEKNREKDLPEGIVVVVESDTGRIAVHVDAIEGVQKMVLKEIQGLNMNENFFAGGALMGDGTVAMIVHVASITTEK</sequence>
<dbReference type="Gene3D" id="2.30.30.40">
    <property type="entry name" value="SH3 Domains"/>
    <property type="match status" value="1"/>
</dbReference>
<dbReference type="EC" id="2.7.13.3" evidence="2"/>
<reference evidence="11 12" key="1">
    <citation type="submission" date="2019-06" db="EMBL/GenBank/DDBJ databases">
        <title>Desulfobotulus mexicanus sp. nov., a novel sulfate-reducing bacterium isolated from the sediment of an alkaline crater lake in Mexico.</title>
        <authorList>
            <person name="Hirschler-Rea A."/>
        </authorList>
    </citation>
    <scope>NUCLEOTIDE SEQUENCE [LARGE SCALE GENOMIC DNA]</scope>
    <source>
        <strain evidence="11 12">PAR22N</strain>
    </source>
</reference>
<evidence type="ECO:0000256" key="2">
    <source>
        <dbReference type="ARBA" id="ARBA00012438"/>
    </source>
</evidence>
<dbReference type="Proteomes" id="UP000321899">
    <property type="component" value="Unassembled WGS sequence"/>
</dbReference>
<evidence type="ECO:0000259" key="8">
    <source>
        <dbReference type="PROSITE" id="PS50109"/>
    </source>
</evidence>
<evidence type="ECO:0000256" key="5">
    <source>
        <dbReference type="ARBA" id="ARBA00022777"/>
    </source>
</evidence>
<dbReference type="FunFam" id="3.30.565.10:FF:000016">
    <property type="entry name" value="Chemotaxis protein CheA, putative"/>
    <property type="match status" value="1"/>
</dbReference>
<dbReference type="InterPro" id="IPR036890">
    <property type="entry name" value="HATPase_C_sf"/>
</dbReference>
<dbReference type="Pfam" id="PF02518">
    <property type="entry name" value="HATPase_c"/>
    <property type="match status" value="1"/>
</dbReference>
<dbReference type="InterPro" id="IPR003594">
    <property type="entry name" value="HATPase_dom"/>
</dbReference>
<dbReference type="InterPro" id="IPR036061">
    <property type="entry name" value="CheW-like_dom_sf"/>
</dbReference>
<dbReference type="SUPFAM" id="SSF47226">
    <property type="entry name" value="Histidine-containing phosphotransfer domain, HPT domain"/>
    <property type="match status" value="1"/>
</dbReference>
<comment type="caution">
    <text evidence="11">The sequence shown here is derived from an EMBL/GenBank/DDBJ whole genome shotgun (WGS) entry which is preliminary data.</text>
</comment>
<dbReference type="Pfam" id="PF01627">
    <property type="entry name" value="Hpt"/>
    <property type="match status" value="1"/>
</dbReference>
<dbReference type="SUPFAM" id="SSF50341">
    <property type="entry name" value="CheW-like"/>
    <property type="match status" value="1"/>
</dbReference>
<dbReference type="PANTHER" id="PTHR43395:SF8">
    <property type="entry name" value="HISTIDINE KINASE"/>
    <property type="match status" value="1"/>
</dbReference>
<evidence type="ECO:0000259" key="10">
    <source>
        <dbReference type="PROSITE" id="PS50894"/>
    </source>
</evidence>
<dbReference type="GO" id="GO:0000155">
    <property type="term" value="F:phosphorelay sensor kinase activity"/>
    <property type="evidence" value="ECO:0007669"/>
    <property type="project" value="InterPro"/>
</dbReference>
<dbReference type="InterPro" id="IPR005467">
    <property type="entry name" value="His_kinase_dom"/>
</dbReference>
<keyword evidence="12" id="KW-1185">Reference proteome</keyword>
<dbReference type="GO" id="GO:0006935">
    <property type="term" value="P:chemotaxis"/>
    <property type="evidence" value="ECO:0007669"/>
    <property type="project" value="InterPro"/>
</dbReference>
<feature type="domain" description="CheW-like" evidence="9">
    <location>
        <begin position="574"/>
        <end position="710"/>
    </location>
</feature>
<dbReference type="Gene3D" id="3.30.565.10">
    <property type="entry name" value="Histidine kinase-like ATPase, C-terminal domain"/>
    <property type="match status" value="1"/>
</dbReference>
<dbReference type="GO" id="GO:0005737">
    <property type="term" value="C:cytoplasm"/>
    <property type="evidence" value="ECO:0007669"/>
    <property type="project" value="InterPro"/>
</dbReference>
<dbReference type="PRINTS" id="PR00344">
    <property type="entry name" value="BCTRLSENSOR"/>
</dbReference>
<dbReference type="SMART" id="SM00387">
    <property type="entry name" value="HATPase_c"/>
    <property type="match status" value="1"/>
</dbReference>
<dbReference type="SMART" id="SM01231">
    <property type="entry name" value="H-kinase_dim"/>
    <property type="match status" value="1"/>
</dbReference>
<feature type="domain" description="HPt" evidence="10">
    <location>
        <begin position="5"/>
        <end position="109"/>
    </location>
</feature>
<keyword evidence="3 6" id="KW-0597">Phosphoprotein</keyword>
<dbReference type="PROSITE" id="PS50851">
    <property type="entry name" value="CHEW"/>
    <property type="match status" value="1"/>
</dbReference>
<dbReference type="EMBL" id="VDMB01000016">
    <property type="protein sequence ID" value="TYT74014.1"/>
    <property type="molecule type" value="Genomic_DNA"/>
</dbReference>
<dbReference type="OrthoDB" id="9803176at2"/>
<dbReference type="RefSeq" id="WP_139449663.1">
    <property type="nucleotide sequence ID" value="NZ_VDMB01000016.1"/>
</dbReference>
<dbReference type="InterPro" id="IPR008207">
    <property type="entry name" value="Sig_transdc_His_kin_Hpt_dom"/>
</dbReference>
<dbReference type="InterPro" id="IPR004105">
    <property type="entry name" value="CheA-like_dim"/>
</dbReference>
<protein>
    <recommendedName>
        <fullName evidence="2">histidine kinase</fullName>
        <ecNumber evidence="2">2.7.13.3</ecNumber>
    </recommendedName>
</protein>
<feature type="modified residue" description="Phosphohistidine" evidence="6">
    <location>
        <position position="52"/>
    </location>
</feature>
<proteinExistence type="predicted"/>
<dbReference type="InterPro" id="IPR004358">
    <property type="entry name" value="Sig_transdc_His_kin-like_C"/>
</dbReference>